<dbReference type="InterPro" id="IPR037103">
    <property type="entry name" value="Tubulin/FtsZ-like_C"/>
</dbReference>
<dbReference type="InterPro" id="IPR011719">
    <property type="entry name" value="CHP02058"/>
</dbReference>
<dbReference type="STRING" id="441103.TRN7648_01183"/>
<dbReference type="OrthoDB" id="6165729at2"/>
<dbReference type="Proteomes" id="UP000054935">
    <property type="component" value="Unassembled WGS sequence"/>
</dbReference>
<accession>A0A0P1G536</accession>
<dbReference type="RefSeq" id="WP_058246709.1">
    <property type="nucleotide sequence ID" value="NZ_CYSE01000002.1"/>
</dbReference>
<reference evidence="3 4" key="1">
    <citation type="submission" date="2015-09" db="EMBL/GenBank/DDBJ databases">
        <authorList>
            <consortium name="Swine Surveillance"/>
        </authorList>
    </citation>
    <scope>NUCLEOTIDE SEQUENCE [LARGE SCALE GENOMIC DNA]</scope>
    <source>
        <strain evidence="3 4">CECT 7648</strain>
    </source>
</reference>
<dbReference type="Gene3D" id="3.30.1330.20">
    <property type="entry name" value="Tubulin/FtsZ, C-terminal domain"/>
    <property type="match status" value="1"/>
</dbReference>
<dbReference type="Pfam" id="PF09585">
    <property type="entry name" value="Lin0512_fam"/>
    <property type="match status" value="1"/>
</dbReference>
<name>A0A0P1G536_9RHOB</name>
<gene>
    <name evidence="3" type="ORF">TRN7648_01183</name>
</gene>
<keyword evidence="1" id="KW-0547">Nucleotide-binding</keyword>
<dbReference type="PANTHER" id="PTHR34784:SF1">
    <property type="entry name" value="50S RIBOSOMAL PROTEIN L34"/>
    <property type="match status" value="1"/>
</dbReference>
<dbReference type="EMBL" id="CYSE01000002">
    <property type="protein sequence ID" value="CUH76903.1"/>
    <property type="molecule type" value="Genomic_DNA"/>
</dbReference>
<dbReference type="GO" id="GO:0005525">
    <property type="term" value="F:GTP binding"/>
    <property type="evidence" value="ECO:0007669"/>
    <property type="project" value="UniProtKB-KW"/>
</dbReference>
<protein>
    <submittedName>
        <fullName evidence="3">Uncharacterized protein</fullName>
    </submittedName>
</protein>
<keyword evidence="2" id="KW-0342">GTP-binding</keyword>
<evidence type="ECO:0000256" key="2">
    <source>
        <dbReference type="ARBA" id="ARBA00023134"/>
    </source>
</evidence>
<evidence type="ECO:0000313" key="3">
    <source>
        <dbReference type="EMBL" id="CUH76903.1"/>
    </source>
</evidence>
<dbReference type="PANTHER" id="PTHR34784">
    <property type="entry name" value="50S RIBOSOMAL PROTEIN L34"/>
    <property type="match status" value="1"/>
</dbReference>
<keyword evidence="4" id="KW-1185">Reference proteome</keyword>
<proteinExistence type="predicted"/>
<evidence type="ECO:0000313" key="4">
    <source>
        <dbReference type="Proteomes" id="UP000054935"/>
    </source>
</evidence>
<organism evidence="3 4">
    <name type="scientific">Tropicibacter naphthalenivorans</name>
    <dbReference type="NCBI Taxonomy" id="441103"/>
    <lineage>
        <taxon>Bacteria</taxon>
        <taxon>Pseudomonadati</taxon>
        <taxon>Pseudomonadota</taxon>
        <taxon>Alphaproteobacteria</taxon>
        <taxon>Rhodobacterales</taxon>
        <taxon>Roseobacteraceae</taxon>
        <taxon>Tropicibacter</taxon>
    </lineage>
</organism>
<dbReference type="AlphaFoldDB" id="A0A0P1G536"/>
<evidence type="ECO:0000256" key="1">
    <source>
        <dbReference type="ARBA" id="ARBA00022741"/>
    </source>
</evidence>
<sequence>MRRLIIEMGMGVDLTGGDYTKAAQRAVRDCLGHSALPILHEVPGAVVRVTIGVQRPEAVDTAVFPAMFPVGEVEVAVRHGGMDVGAGGHVVASAAVEVFLPAQDGWRIR</sequence>